<dbReference type="EMBL" id="JAUKFM010000002">
    <property type="protein sequence ID" value="MDN8619636.1"/>
    <property type="molecule type" value="Genomic_DNA"/>
</dbReference>
<keyword evidence="1" id="KW-0238">DNA-binding</keyword>
<dbReference type="InterPro" id="IPR001387">
    <property type="entry name" value="Cro/C1-type_HTH"/>
</dbReference>
<dbReference type="SUPFAM" id="SSF47413">
    <property type="entry name" value="lambda repressor-like DNA-binding domains"/>
    <property type="match status" value="1"/>
</dbReference>
<organism evidence="3 4">
    <name type="scientific">Corynebacterium kefirresidentii</name>
    <dbReference type="NCBI Taxonomy" id="1979527"/>
    <lineage>
        <taxon>Bacteria</taxon>
        <taxon>Bacillati</taxon>
        <taxon>Actinomycetota</taxon>
        <taxon>Actinomycetes</taxon>
        <taxon>Mycobacteriales</taxon>
        <taxon>Corynebacteriaceae</taxon>
        <taxon>Corynebacterium</taxon>
    </lineage>
</organism>
<comment type="caution">
    <text evidence="3">The sequence shown here is derived from an EMBL/GenBank/DDBJ whole genome shotgun (WGS) entry which is preliminary data.</text>
</comment>
<protein>
    <submittedName>
        <fullName evidence="3">Helix-turn-helix transcriptional regulator</fullName>
    </submittedName>
</protein>
<dbReference type="RefSeq" id="WP_301715939.1">
    <property type="nucleotide sequence ID" value="NZ_JAUKFK010000003.1"/>
</dbReference>
<dbReference type="PROSITE" id="PS50943">
    <property type="entry name" value="HTH_CROC1"/>
    <property type="match status" value="1"/>
</dbReference>
<gene>
    <name evidence="3" type="ORF">Q0N36_03430</name>
</gene>
<accession>A0ABT8Q2R8</accession>
<dbReference type="InterPro" id="IPR010982">
    <property type="entry name" value="Lambda_DNA-bd_dom_sf"/>
</dbReference>
<dbReference type="PANTHER" id="PTHR46558">
    <property type="entry name" value="TRACRIPTIONAL REGULATORY PROTEIN-RELATED-RELATED"/>
    <property type="match status" value="1"/>
</dbReference>
<keyword evidence="4" id="KW-1185">Reference proteome</keyword>
<evidence type="ECO:0000313" key="3">
    <source>
        <dbReference type="EMBL" id="MDN8619636.1"/>
    </source>
</evidence>
<evidence type="ECO:0000256" key="1">
    <source>
        <dbReference type="ARBA" id="ARBA00023125"/>
    </source>
</evidence>
<dbReference type="Gene3D" id="1.10.260.40">
    <property type="entry name" value="lambda repressor-like DNA-binding domains"/>
    <property type="match status" value="1"/>
</dbReference>
<sequence length="64" mass="7342">MDNRLKEIRESQGLSQQGLATELGVSRQTIISIEKGRYDPSLPLAFQIARYFSCRIEDIFIPEL</sequence>
<proteinExistence type="predicted"/>
<dbReference type="CDD" id="cd00093">
    <property type="entry name" value="HTH_XRE"/>
    <property type="match status" value="1"/>
</dbReference>
<name>A0ABT8Q2R8_9CORY</name>
<dbReference type="Proteomes" id="UP001174347">
    <property type="component" value="Unassembled WGS sequence"/>
</dbReference>
<dbReference type="PANTHER" id="PTHR46558:SF4">
    <property type="entry name" value="DNA-BIDING PHAGE PROTEIN"/>
    <property type="match status" value="1"/>
</dbReference>
<dbReference type="SMART" id="SM00530">
    <property type="entry name" value="HTH_XRE"/>
    <property type="match status" value="1"/>
</dbReference>
<reference evidence="3" key="1">
    <citation type="submission" date="2023-07" db="EMBL/GenBank/DDBJ databases">
        <title>Insights into the diversity of cutaneous corynebacteria.</title>
        <authorList>
            <person name="Bruggemann H."/>
            <person name="Poehlein A."/>
        </authorList>
    </citation>
    <scope>NUCLEOTIDE SEQUENCE</scope>
    <source>
        <strain evidence="3">P7_F1</strain>
    </source>
</reference>
<dbReference type="Pfam" id="PF01381">
    <property type="entry name" value="HTH_3"/>
    <property type="match status" value="1"/>
</dbReference>
<feature type="domain" description="HTH cro/C1-type" evidence="2">
    <location>
        <begin position="5"/>
        <end position="59"/>
    </location>
</feature>
<evidence type="ECO:0000313" key="4">
    <source>
        <dbReference type="Proteomes" id="UP001174347"/>
    </source>
</evidence>
<evidence type="ECO:0000259" key="2">
    <source>
        <dbReference type="PROSITE" id="PS50943"/>
    </source>
</evidence>